<gene>
    <name evidence="1" type="ORF">ACFOUW_12360</name>
</gene>
<dbReference type="Proteomes" id="UP001595699">
    <property type="component" value="Unassembled WGS sequence"/>
</dbReference>
<name>A0ABV7YAF5_9ACTN</name>
<proteinExistence type="predicted"/>
<evidence type="ECO:0000313" key="2">
    <source>
        <dbReference type="Proteomes" id="UP001595699"/>
    </source>
</evidence>
<dbReference type="EMBL" id="JBHRZH010000009">
    <property type="protein sequence ID" value="MFC3761631.1"/>
    <property type="molecule type" value="Genomic_DNA"/>
</dbReference>
<protein>
    <recommendedName>
        <fullName evidence="3">DUF4926 domain-containing protein</fullName>
    </recommendedName>
</protein>
<comment type="caution">
    <text evidence="1">The sequence shown here is derived from an EMBL/GenBank/DDBJ whole genome shotgun (WGS) entry which is preliminary data.</text>
</comment>
<reference evidence="2" key="1">
    <citation type="journal article" date="2019" name="Int. J. Syst. Evol. Microbiol.">
        <title>The Global Catalogue of Microorganisms (GCM) 10K type strain sequencing project: providing services to taxonomists for standard genome sequencing and annotation.</title>
        <authorList>
            <consortium name="The Broad Institute Genomics Platform"/>
            <consortium name="The Broad Institute Genome Sequencing Center for Infectious Disease"/>
            <person name="Wu L."/>
            <person name="Ma J."/>
        </authorList>
    </citation>
    <scope>NUCLEOTIDE SEQUENCE [LARGE SCALE GENOMIC DNA]</scope>
    <source>
        <strain evidence="2">CGMCC 4.7241</strain>
    </source>
</reference>
<evidence type="ECO:0000313" key="1">
    <source>
        <dbReference type="EMBL" id="MFC3761631.1"/>
    </source>
</evidence>
<evidence type="ECO:0008006" key="3">
    <source>
        <dbReference type="Google" id="ProtNLM"/>
    </source>
</evidence>
<keyword evidence="2" id="KW-1185">Reference proteome</keyword>
<dbReference type="RefSeq" id="WP_205114193.1">
    <property type="nucleotide sequence ID" value="NZ_JAFBCM010000001.1"/>
</dbReference>
<sequence>MKAKEYDRIRTLVEISSGLSGEPVPAGTEGTIVDVSAEGAAELYYADIEVGDSYDNIALRPEQFELV</sequence>
<accession>A0ABV7YAF5</accession>
<organism evidence="1 2">
    <name type="scientific">Tenggerimyces flavus</name>
    <dbReference type="NCBI Taxonomy" id="1708749"/>
    <lineage>
        <taxon>Bacteria</taxon>
        <taxon>Bacillati</taxon>
        <taxon>Actinomycetota</taxon>
        <taxon>Actinomycetes</taxon>
        <taxon>Propionibacteriales</taxon>
        <taxon>Nocardioidaceae</taxon>
        <taxon>Tenggerimyces</taxon>
    </lineage>
</organism>